<gene>
    <name evidence="5" type="ORF">LSALG_LOCUS16104</name>
</gene>
<dbReference type="GO" id="GO:0005975">
    <property type="term" value="P:carbohydrate metabolic process"/>
    <property type="evidence" value="ECO:0007669"/>
    <property type="project" value="InterPro"/>
</dbReference>
<protein>
    <recommendedName>
        <fullName evidence="7">Glucan endo-1,3-beta-D-glucosidase</fullName>
    </recommendedName>
</protein>
<evidence type="ECO:0008006" key="7">
    <source>
        <dbReference type="Google" id="ProtNLM"/>
    </source>
</evidence>
<evidence type="ECO:0000313" key="6">
    <source>
        <dbReference type="Proteomes" id="UP001177003"/>
    </source>
</evidence>
<evidence type="ECO:0000256" key="3">
    <source>
        <dbReference type="ARBA" id="ARBA00023295"/>
    </source>
</evidence>
<keyword evidence="2" id="KW-0378">Hydrolase</keyword>
<dbReference type="Pfam" id="PF00332">
    <property type="entry name" value="Glyco_hydro_17"/>
    <property type="match status" value="1"/>
</dbReference>
<keyword evidence="3" id="KW-0326">Glycosidase</keyword>
<sequence length="312" mass="35783">MSPFYLLPYFHHSYLSLINIFSRRTRIYDADHEVLKAFKGSGIEIIIGLGNEFLRDISKIHDRAMDWMKNNIETFVPGNRIRGIAVGNEVLGVGDQDLLEVLLPEVKNIHTALDLLYLADDVEVSIPHYDGLFASSFPPSLIRLFNEIVIEIGRLNTKDEVGWPHGNTDIVCAKFTSNLPPKSMVIHTYKSEMKHIYNILNDFWCQFDKWLSLSFCKDLGFADLQKPQAELDGRVCAAVRQNGLMELYDTLFILLDMTLAQLLMTDNDFRNSKFRKQLMETVDSLLSLEVIPIFKENHSISTRKAIYKVHIA</sequence>
<evidence type="ECO:0000256" key="4">
    <source>
        <dbReference type="RuleBase" id="RU004335"/>
    </source>
</evidence>
<dbReference type="SUPFAM" id="SSF51445">
    <property type="entry name" value="(Trans)glycosidases"/>
    <property type="match status" value="1"/>
</dbReference>
<dbReference type="GO" id="GO:0016301">
    <property type="term" value="F:kinase activity"/>
    <property type="evidence" value="ECO:0007669"/>
    <property type="project" value="InterPro"/>
</dbReference>
<evidence type="ECO:0000313" key="5">
    <source>
        <dbReference type="EMBL" id="CAI9276110.1"/>
    </source>
</evidence>
<dbReference type="PRINTS" id="PR00474">
    <property type="entry name" value="GLU5KINASE"/>
</dbReference>
<evidence type="ECO:0000256" key="2">
    <source>
        <dbReference type="ARBA" id="ARBA00022801"/>
    </source>
</evidence>
<dbReference type="AlphaFoldDB" id="A0AA35YL91"/>
<dbReference type="PANTHER" id="PTHR11063:SF8">
    <property type="entry name" value="DELTA-1-PYRROLINE-5-CARBOXYLATE SYNTHASE"/>
    <property type="match status" value="1"/>
</dbReference>
<reference evidence="5" key="1">
    <citation type="submission" date="2023-04" db="EMBL/GenBank/DDBJ databases">
        <authorList>
            <person name="Vijverberg K."/>
            <person name="Xiong W."/>
            <person name="Schranz E."/>
        </authorList>
    </citation>
    <scope>NUCLEOTIDE SEQUENCE</scope>
</reference>
<dbReference type="InterPro" id="IPR036393">
    <property type="entry name" value="AceGlu_kinase-like_sf"/>
</dbReference>
<dbReference type="Proteomes" id="UP001177003">
    <property type="component" value="Chromosome 3"/>
</dbReference>
<dbReference type="GO" id="GO:0004350">
    <property type="term" value="F:glutamate-5-semialdehyde dehydrogenase activity"/>
    <property type="evidence" value="ECO:0007669"/>
    <property type="project" value="TreeGrafter"/>
</dbReference>
<accession>A0AA35YL91</accession>
<evidence type="ECO:0000256" key="1">
    <source>
        <dbReference type="ARBA" id="ARBA00008773"/>
    </source>
</evidence>
<dbReference type="SUPFAM" id="SSF53633">
    <property type="entry name" value="Carbamate kinase-like"/>
    <property type="match status" value="1"/>
</dbReference>
<keyword evidence="6" id="KW-1185">Reference proteome</keyword>
<proteinExistence type="inferred from homology"/>
<dbReference type="InterPro" id="IPR000490">
    <property type="entry name" value="Glyco_hydro_17"/>
</dbReference>
<name>A0AA35YL91_LACSI</name>
<dbReference type="GO" id="GO:0005524">
    <property type="term" value="F:ATP binding"/>
    <property type="evidence" value="ECO:0007669"/>
    <property type="project" value="InterPro"/>
</dbReference>
<dbReference type="Gene3D" id="3.40.1160.10">
    <property type="entry name" value="Acetylglutamate kinase-like"/>
    <property type="match status" value="1"/>
</dbReference>
<dbReference type="PANTHER" id="PTHR11063">
    <property type="entry name" value="GLUTAMATE SEMIALDEHYDE DEHYDROGENASE"/>
    <property type="match status" value="1"/>
</dbReference>
<dbReference type="EMBL" id="OX465079">
    <property type="protein sequence ID" value="CAI9276110.1"/>
    <property type="molecule type" value="Genomic_DNA"/>
</dbReference>
<dbReference type="InterPro" id="IPR001057">
    <property type="entry name" value="Glu/AcGlu_kinase"/>
</dbReference>
<dbReference type="GO" id="GO:1901607">
    <property type="term" value="P:alpha-amino acid biosynthetic process"/>
    <property type="evidence" value="ECO:0007669"/>
    <property type="project" value="UniProtKB-ARBA"/>
</dbReference>
<dbReference type="GO" id="GO:0004553">
    <property type="term" value="F:hydrolase activity, hydrolyzing O-glycosyl compounds"/>
    <property type="evidence" value="ECO:0007669"/>
    <property type="project" value="InterPro"/>
</dbReference>
<comment type="similarity">
    <text evidence="1 4">Belongs to the glycosyl hydrolase 17 family.</text>
</comment>
<dbReference type="InterPro" id="IPR017853">
    <property type="entry name" value="GH"/>
</dbReference>
<dbReference type="Gene3D" id="3.20.20.80">
    <property type="entry name" value="Glycosidases"/>
    <property type="match status" value="1"/>
</dbReference>
<organism evidence="5 6">
    <name type="scientific">Lactuca saligna</name>
    <name type="common">Willowleaf lettuce</name>
    <dbReference type="NCBI Taxonomy" id="75948"/>
    <lineage>
        <taxon>Eukaryota</taxon>
        <taxon>Viridiplantae</taxon>
        <taxon>Streptophyta</taxon>
        <taxon>Embryophyta</taxon>
        <taxon>Tracheophyta</taxon>
        <taxon>Spermatophyta</taxon>
        <taxon>Magnoliopsida</taxon>
        <taxon>eudicotyledons</taxon>
        <taxon>Gunneridae</taxon>
        <taxon>Pentapetalae</taxon>
        <taxon>asterids</taxon>
        <taxon>campanulids</taxon>
        <taxon>Asterales</taxon>
        <taxon>Asteraceae</taxon>
        <taxon>Cichorioideae</taxon>
        <taxon>Cichorieae</taxon>
        <taxon>Lactucinae</taxon>
        <taxon>Lactuca</taxon>
    </lineage>
</organism>